<dbReference type="EMBL" id="CP001958">
    <property type="protein sequence ID" value="ADG99417.1"/>
    <property type="molecule type" value="Genomic_DNA"/>
</dbReference>
<protein>
    <submittedName>
        <fullName evidence="1">Uncharacterized protein</fullName>
    </submittedName>
</protein>
<keyword evidence="2" id="KW-1185">Reference proteome</keyword>
<evidence type="ECO:0000313" key="2">
    <source>
        <dbReference type="Proteomes" id="UP000002247"/>
    </source>
</evidence>
<dbReference type="KEGG" id="srt:Srot_2989"/>
<reference evidence="1 2" key="1">
    <citation type="journal article" date="2010" name="Stand. Genomic Sci.">
        <title>Complete genome sequence of Segniliparus rotundus type strain (CDC 1076).</title>
        <authorList>
            <person name="Sikorski J."/>
            <person name="Lapidus A."/>
            <person name="Copeland A."/>
            <person name="Misra M."/>
            <person name="Glavina Del Rio T."/>
            <person name="Nolan M."/>
            <person name="Lucas S."/>
            <person name="Chen F."/>
            <person name="Tice H."/>
            <person name="Cheng J.F."/>
            <person name="Jando M."/>
            <person name="Schneider S."/>
            <person name="Bruce D."/>
            <person name="Goodwin L."/>
            <person name="Pitluck S."/>
            <person name="Liolios K."/>
            <person name="Mikhailova N."/>
            <person name="Pati A."/>
            <person name="Ivanova N."/>
            <person name="Mavromatis K."/>
            <person name="Chen A."/>
            <person name="Palaniappan K."/>
            <person name="Chertkov O."/>
            <person name="Land M."/>
            <person name="Hauser L."/>
            <person name="Chang Y.J."/>
            <person name="Jeffries C.D."/>
            <person name="Brettin T."/>
            <person name="Detter J.C."/>
            <person name="Han C."/>
            <person name="Rohde M."/>
            <person name="Goker M."/>
            <person name="Bristow J."/>
            <person name="Eisen J.A."/>
            <person name="Markowitz V."/>
            <person name="Hugenholtz P."/>
            <person name="Kyrpides N.C."/>
            <person name="Klenk H.P."/>
        </authorList>
    </citation>
    <scope>NUCLEOTIDE SEQUENCE [LARGE SCALE GENOMIC DNA]</scope>
    <source>
        <strain evidence="2">ATCC BAA-972 / CDC 1076 / CIP 108378 / DSM 44985 / JCM 13578</strain>
    </source>
</reference>
<dbReference type="AlphaFoldDB" id="D6ZEE1"/>
<accession>D6ZEE1</accession>
<organism evidence="1 2">
    <name type="scientific">Segniliparus rotundus (strain ATCC BAA-972 / CDC 1076 / CIP 108378 / DSM 44985 / JCM 13578)</name>
    <dbReference type="NCBI Taxonomy" id="640132"/>
    <lineage>
        <taxon>Bacteria</taxon>
        <taxon>Bacillati</taxon>
        <taxon>Actinomycetota</taxon>
        <taxon>Actinomycetes</taxon>
        <taxon>Mycobacteriales</taxon>
        <taxon>Segniliparaceae</taxon>
        <taxon>Segniliparus</taxon>
    </lineage>
</organism>
<dbReference type="Proteomes" id="UP000002247">
    <property type="component" value="Chromosome"/>
</dbReference>
<dbReference type="HOGENOM" id="CLU_2439078_0_0_11"/>
<gene>
    <name evidence="1" type="ordered locus">Srot_2989</name>
</gene>
<evidence type="ECO:0000313" key="1">
    <source>
        <dbReference type="EMBL" id="ADG99417.1"/>
    </source>
</evidence>
<name>D6ZEE1_SEGRD</name>
<proteinExistence type="predicted"/>
<sequence>MDPLWELRNLVRWEADIVQRAALEAEDGGLKGALLELGDALTDAIDTADDRSRALLNFPAPMGMQDRMRNALDDIDRGFTGVEKVCWRPA</sequence>